<evidence type="ECO:0000313" key="5">
    <source>
        <dbReference type="Proteomes" id="UP000747542"/>
    </source>
</evidence>
<comment type="caution">
    <text evidence="3">The sequence shown here is derived from an EMBL/GenBank/DDBJ whole genome shotgun (WGS) entry which is preliminary data.</text>
</comment>
<feature type="domain" description="Phosphofurin acidic cluster sorting protein 1/2 C-terminal" evidence="2">
    <location>
        <begin position="113"/>
        <end position="165"/>
    </location>
</feature>
<feature type="compositionally biased region" description="Basic and acidic residues" evidence="1">
    <location>
        <begin position="1"/>
        <end position="11"/>
    </location>
</feature>
<keyword evidence="5" id="KW-1185">Reference proteome</keyword>
<proteinExistence type="predicted"/>
<feature type="domain" description="Phosphofurin acidic cluster sorting protein 1/2 C-terminal" evidence="2">
    <location>
        <begin position="169"/>
        <end position="286"/>
    </location>
</feature>
<reference evidence="3" key="1">
    <citation type="journal article" date="2021" name="Sci. Adv.">
        <title>The American lobster genome reveals insights on longevity, neural, and immune adaptations.</title>
        <authorList>
            <person name="Polinski J.M."/>
            <person name="Zimin A.V."/>
            <person name="Clark K.F."/>
            <person name="Kohn A.B."/>
            <person name="Sadowski N."/>
            <person name="Timp W."/>
            <person name="Ptitsyn A."/>
            <person name="Khanna P."/>
            <person name="Romanova D.Y."/>
            <person name="Williams P."/>
            <person name="Greenwood S.J."/>
            <person name="Moroz L.L."/>
            <person name="Walt D.R."/>
            <person name="Bodnar A.G."/>
        </authorList>
    </citation>
    <scope>NUCLEOTIDE SEQUENCE</scope>
    <source>
        <strain evidence="3">GMGI-L3</strain>
    </source>
</reference>
<gene>
    <name evidence="3" type="primary">Pacs1-L2</name>
    <name evidence="4" type="synonym">Pacs1-L3</name>
    <name evidence="3" type="ORF">Hamer_G027419</name>
    <name evidence="4" type="ORF">Hamer_G027479</name>
</gene>
<dbReference type="EMBL" id="JAHLQT010038031">
    <property type="protein sequence ID" value="KAG7157109.1"/>
    <property type="molecule type" value="Genomic_DNA"/>
</dbReference>
<dbReference type="Proteomes" id="UP000747542">
    <property type="component" value="Unassembled WGS sequence"/>
</dbReference>
<feature type="region of interest" description="Disordered" evidence="1">
    <location>
        <begin position="1"/>
        <end position="36"/>
    </location>
</feature>
<accession>A0A8J5JJ05</accession>
<evidence type="ECO:0000256" key="1">
    <source>
        <dbReference type="SAM" id="MobiDB-lite"/>
    </source>
</evidence>
<dbReference type="GO" id="GO:0072659">
    <property type="term" value="P:protein localization to plasma membrane"/>
    <property type="evidence" value="ECO:0007669"/>
    <property type="project" value="TreeGrafter"/>
</dbReference>
<evidence type="ECO:0000313" key="4">
    <source>
        <dbReference type="EMBL" id="KAG7171143.1"/>
    </source>
</evidence>
<name>A0A8J5JJ05_HOMAM</name>
<evidence type="ECO:0000259" key="2">
    <source>
        <dbReference type="Pfam" id="PF10254"/>
    </source>
</evidence>
<evidence type="ECO:0000313" key="3">
    <source>
        <dbReference type="EMBL" id="KAG7157109.1"/>
    </source>
</evidence>
<organism evidence="3 5">
    <name type="scientific">Homarus americanus</name>
    <name type="common">American lobster</name>
    <dbReference type="NCBI Taxonomy" id="6706"/>
    <lineage>
        <taxon>Eukaryota</taxon>
        <taxon>Metazoa</taxon>
        <taxon>Ecdysozoa</taxon>
        <taxon>Arthropoda</taxon>
        <taxon>Crustacea</taxon>
        <taxon>Multicrustacea</taxon>
        <taxon>Malacostraca</taxon>
        <taxon>Eumalacostraca</taxon>
        <taxon>Eucarida</taxon>
        <taxon>Decapoda</taxon>
        <taxon>Pleocyemata</taxon>
        <taxon>Astacidea</taxon>
        <taxon>Nephropoidea</taxon>
        <taxon>Nephropidae</taxon>
        <taxon>Homarus</taxon>
    </lineage>
</organism>
<protein>
    <submittedName>
        <fullName evidence="3">Phosphofurin acidic cluster sorting protein 1-like 2</fullName>
    </submittedName>
    <submittedName>
        <fullName evidence="4">Phosphofurin acidic cluster sorting protein 1-like 3</fullName>
    </submittedName>
</protein>
<dbReference type="EMBL" id="JAHLQT010012920">
    <property type="protein sequence ID" value="KAG7171143.1"/>
    <property type="molecule type" value="Genomic_DNA"/>
</dbReference>
<dbReference type="Pfam" id="PF10254">
    <property type="entry name" value="Pacs-1"/>
    <property type="match status" value="2"/>
</dbReference>
<dbReference type="PANTHER" id="PTHR13280">
    <property type="entry name" value="PHOSPHOFURIN ACIDIC CLUSTER SORTING PROTEIN"/>
    <property type="match status" value="1"/>
</dbReference>
<dbReference type="PANTHER" id="PTHR13280:SF17">
    <property type="entry name" value="KRUEPPEL TARGET AT 95D, ISOFORM A"/>
    <property type="match status" value="1"/>
</dbReference>
<dbReference type="AlphaFoldDB" id="A0A8J5JJ05"/>
<dbReference type="InterPro" id="IPR019381">
    <property type="entry name" value="PACS1/2_C"/>
</dbReference>
<sequence length="324" mass="37063">MENWTDQEHSDPQCLASSPREDKNKSNKNKLFNRDRDNMSLKREKHFISGRPRKVLLEQLAQYYQLKASTSRPCGACKHWRSGALLAAHLTEHGHRVITTMALADVKATVSISFVSESWREVVERWKSLMYKKLLTAAHRYLTQAQQTLHLPIAEAMLTYKEKSYKMISEGIGQEPLDLQVDYWLSWIKSRGEGEGREKDKTRVEGGKYTLKASFSTLQVARLATTCVAHPFDPTTFMRLGKEGKAMKQKVTEVVDGVSSGVDSAEWTNVKFFQLSSQCRTQIKSFLSLFSVYKTQTCDSVPLMNLKLAFFQLQDTNDNKHQQL</sequence>